<dbReference type="Proteomes" id="UP000076923">
    <property type="component" value="Unassembled WGS sequence"/>
</dbReference>
<dbReference type="SUPFAM" id="SSF47781">
    <property type="entry name" value="RuvA domain 2-like"/>
    <property type="match status" value="1"/>
</dbReference>
<comment type="caution">
    <text evidence="8">The sequence shown here is derived from an EMBL/GenBank/DDBJ whole genome shotgun (WGS) entry which is preliminary data.</text>
</comment>
<dbReference type="Pfam" id="PF04002">
    <property type="entry name" value="RadC"/>
    <property type="match status" value="1"/>
</dbReference>
<proteinExistence type="inferred from homology"/>
<keyword evidence="3" id="KW-0378">Hydrolase</keyword>
<dbReference type="NCBIfam" id="TIGR00608">
    <property type="entry name" value="radc"/>
    <property type="match status" value="1"/>
</dbReference>
<dbReference type="NCBIfam" id="NF000642">
    <property type="entry name" value="PRK00024.1"/>
    <property type="match status" value="1"/>
</dbReference>
<evidence type="ECO:0000256" key="2">
    <source>
        <dbReference type="ARBA" id="ARBA00022723"/>
    </source>
</evidence>
<dbReference type="AlphaFoldDB" id="A0A176T4Z2"/>
<evidence type="ECO:0000256" key="6">
    <source>
        <dbReference type="RuleBase" id="RU003797"/>
    </source>
</evidence>
<keyword evidence="5" id="KW-0482">Metalloprotease</keyword>
<dbReference type="PANTHER" id="PTHR30471">
    <property type="entry name" value="DNA REPAIR PROTEIN RADC"/>
    <property type="match status" value="1"/>
</dbReference>
<dbReference type="InterPro" id="IPR037518">
    <property type="entry name" value="MPN"/>
</dbReference>
<evidence type="ECO:0000256" key="3">
    <source>
        <dbReference type="ARBA" id="ARBA00022801"/>
    </source>
</evidence>
<dbReference type="InterPro" id="IPR001405">
    <property type="entry name" value="UPF0758"/>
</dbReference>
<evidence type="ECO:0000256" key="4">
    <source>
        <dbReference type="ARBA" id="ARBA00022833"/>
    </source>
</evidence>
<keyword evidence="2" id="KW-0479">Metal-binding</keyword>
<feature type="domain" description="MPN" evidence="7">
    <location>
        <begin position="106"/>
        <end position="228"/>
    </location>
</feature>
<protein>
    <recommendedName>
        <fullName evidence="7">MPN domain-containing protein</fullName>
    </recommendedName>
</protein>
<gene>
    <name evidence="8" type="ORF">LPB303_13995</name>
</gene>
<dbReference type="PROSITE" id="PS50249">
    <property type="entry name" value="MPN"/>
    <property type="match status" value="1"/>
</dbReference>
<dbReference type="GO" id="GO:0006508">
    <property type="term" value="P:proteolysis"/>
    <property type="evidence" value="ECO:0007669"/>
    <property type="project" value="UniProtKB-KW"/>
</dbReference>
<dbReference type="RefSeq" id="WP_068451457.1">
    <property type="nucleotide sequence ID" value="NZ_CANKUV010000009.1"/>
</dbReference>
<comment type="similarity">
    <text evidence="6">Belongs to the UPF0758 family.</text>
</comment>
<reference evidence="8 9" key="1">
    <citation type="submission" date="2016-02" db="EMBL/GenBank/DDBJ databases">
        <title>Draft genome sequence of Polaribacter atrinae KACC17473.</title>
        <authorList>
            <person name="Shin S.-K."/>
            <person name="Yi H."/>
        </authorList>
    </citation>
    <scope>NUCLEOTIDE SEQUENCE [LARGE SCALE GENOMIC DNA]</scope>
    <source>
        <strain evidence="8 9">KACC 17473</strain>
    </source>
</reference>
<keyword evidence="9" id="KW-1185">Reference proteome</keyword>
<evidence type="ECO:0000313" key="8">
    <source>
        <dbReference type="EMBL" id="OAD42982.1"/>
    </source>
</evidence>
<evidence type="ECO:0000256" key="5">
    <source>
        <dbReference type="ARBA" id="ARBA00023049"/>
    </source>
</evidence>
<sequence>MEKLTIKSWALDDRPREKLLAKGKTALSDAELIAILIGSGNRQESAVALSKRILQDVDGNINELAKLSVEKLTTFKGIGEAKAIAIITALEIGKRRQLEIALEKPKITSSKDGFNLMQPVIGDLEHEEFWVLFLNNSNKVLAKSQISKGGLTATVVDVRLLFKRALELASVAMIVCHNHPSGKLQPSNADKQLTQKIKEAGNTLDIKLLDHLIITEKAYFSFADEGHL</sequence>
<dbReference type="PANTHER" id="PTHR30471:SF3">
    <property type="entry name" value="UPF0758 PROTEIN YEES-RELATED"/>
    <property type="match status" value="1"/>
</dbReference>
<dbReference type="InterPro" id="IPR025657">
    <property type="entry name" value="RadC_JAB"/>
</dbReference>
<keyword evidence="4" id="KW-0862">Zinc</keyword>
<dbReference type="Pfam" id="PF20582">
    <property type="entry name" value="UPF0758_N"/>
    <property type="match status" value="1"/>
</dbReference>
<dbReference type="Gene3D" id="3.40.140.10">
    <property type="entry name" value="Cytidine Deaminase, domain 2"/>
    <property type="match status" value="1"/>
</dbReference>
<dbReference type="InterPro" id="IPR020891">
    <property type="entry name" value="UPF0758_CS"/>
</dbReference>
<dbReference type="InterPro" id="IPR046778">
    <property type="entry name" value="UPF0758_N"/>
</dbReference>
<dbReference type="GO" id="GO:0046872">
    <property type="term" value="F:metal ion binding"/>
    <property type="evidence" value="ECO:0007669"/>
    <property type="project" value="UniProtKB-KW"/>
</dbReference>
<dbReference type="InterPro" id="IPR010994">
    <property type="entry name" value="RuvA_2-like"/>
</dbReference>
<dbReference type="CDD" id="cd08071">
    <property type="entry name" value="MPN_DUF2466"/>
    <property type="match status" value="1"/>
</dbReference>
<evidence type="ECO:0000256" key="1">
    <source>
        <dbReference type="ARBA" id="ARBA00022670"/>
    </source>
</evidence>
<dbReference type="STRING" id="1333662.LPB303_13995"/>
<organism evidence="8 9">
    <name type="scientific">Polaribacter atrinae</name>
    <dbReference type="NCBI Taxonomy" id="1333662"/>
    <lineage>
        <taxon>Bacteria</taxon>
        <taxon>Pseudomonadati</taxon>
        <taxon>Bacteroidota</taxon>
        <taxon>Flavobacteriia</taxon>
        <taxon>Flavobacteriales</taxon>
        <taxon>Flavobacteriaceae</taxon>
    </lineage>
</organism>
<dbReference type="EMBL" id="LVWE01000057">
    <property type="protein sequence ID" value="OAD42982.1"/>
    <property type="molecule type" value="Genomic_DNA"/>
</dbReference>
<dbReference type="OrthoDB" id="9804482at2"/>
<dbReference type="GO" id="GO:0008237">
    <property type="term" value="F:metallopeptidase activity"/>
    <property type="evidence" value="ECO:0007669"/>
    <property type="project" value="UniProtKB-KW"/>
</dbReference>
<dbReference type="PROSITE" id="PS01302">
    <property type="entry name" value="UPF0758"/>
    <property type="match status" value="1"/>
</dbReference>
<evidence type="ECO:0000259" key="7">
    <source>
        <dbReference type="PROSITE" id="PS50249"/>
    </source>
</evidence>
<keyword evidence="1" id="KW-0645">Protease</keyword>
<name>A0A176T4Z2_9FLAO</name>
<evidence type="ECO:0000313" key="9">
    <source>
        <dbReference type="Proteomes" id="UP000076923"/>
    </source>
</evidence>
<accession>A0A176T4Z2</accession>